<evidence type="ECO:0000313" key="2">
    <source>
        <dbReference type="Proteomes" id="UP001390339"/>
    </source>
</evidence>
<dbReference type="Proteomes" id="UP001390339">
    <property type="component" value="Unassembled WGS sequence"/>
</dbReference>
<sequence length="218" mass="24815">MSAPTRFHLNPSLQLYVISMKLYEHESKIIRITQDANARFALGLEVLPSVTERVSETNSRREQQEYMNCHIRLRFILHTQESLDFAFVADHTALNKATHHVEGLFKEDADGSAADDYARSCLRCIKDQKFLTNAGIGLVSYIKQHLRRLMRNMLLAHGALGEIPDSDVPKLDLPRWQAAEAHVDAAMEPLSEEIILECIRAAFPQLRQQADSFVESEE</sequence>
<dbReference type="EMBL" id="JAPCWZ010000005">
    <property type="protein sequence ID" value="KAK8863399.1"/>
    <property type="molecule type" value="Genomic_DNA"/>
</dbReference>
<evidence type="ECO:0000313" key="1">
    <source>
        <dbReference type="EMBL" id="KAK8863399.1"/>
    </source>
</evidence>
<reference evidence="1 2" key="1">
    <citation type="journal article" date="2024" name="IMA Fungus">
        <title>Apiospora arundinis, a panoply of carbohydrate-active enzymes and secondary metabolites.</title>
        <authorList>
            <person name="Sorensen T."/>
            <person name="Petersen C."/>
            <person name="Muurmann A.T."/>
            <person name="Christiansen J.V."/>
            <person name="Brundto M.L."/>
            <person name="Overgaard C.K."/>
            <person name="Boysen A.T."/>
            <person name="Wollenberg R.D."/>
            <person name="Larsen T.O."/>
            <person name="Sorensen J.L."/>
            <person name="Nielsen K.L."/>
            <person name="Sondergaard T.E."/>
        </authorList>
    </citation>
    <scope>NUCLEOTIDE SEQUENCE [LARGE SCALE GENOMIC DNA]</scope>
    <source>
        <strain evidence="1 2">AAU 773</strain>
    </source>
</reference>
<name>A0ABR2IIK7_9PEZI</name>
<protein>
    <submittedName>
        <fullName evidence="1">Uncharacterized protein</fullName>
    </submittedName>
</protein>
<proteinExistence type="predicted"/>
<keyword evidence="2" id="KW-1185">Reference proteome</keyword>
<comment type="caution">
    <text evidence="1">The sequence shown here is derived from an EMBL/GenBank/DDBJ whole genome shotgun (WGS) entry which is preliminary data.</text>
</comment>
<organism evidence="1 2">
    <name type="scientific">Apiospora arundinis</name>
    <dbReference type="NCBI Taxonomy" id="335852"/>
    <lineage>
        <taxon>Eukaryota</taxon>
        <taxon>Fungi</taxon>
        <taxon>Dikarya</taxon>
        <taxon>Ascomycota</taxon>
        <taxon>Pezizomycotina</taxon>
        <taxon>Sordariomycetes</taxon>
        <taxon>Xylariomycetidae</taxon>
        <taxon>Amphisphaeriales</taxon>
        <taxon>Apiosporaceae</taxon>
        <taxon>Apiospora</taxon>
    </lineage>
</organism>
<accession>A0ABR2IIK7</accession>
<gene>
    <name evidence="1" type="ORF">PGQ11_009634</name>
</gene>